<organism evidence="5 6">
    <name type="scientific">Mesorhabditis spiculigera</name>
    <dbReference type="NCBI Taxonomy" id="96644"/>
    <lineage>
        <taxon>Eukaryota</taxon>
        <taxon>Metazoa</taxon>
        <taxon>Ecdysozoa</taxon>
        <taxon>Nematoda</taxon>
        <taxon>Chromadorea</taxon>
        <taxon>Rhabditida</taxon>
        <taxon>Rhabditina</taxon>
        <taxon>Rhabditomorpha</taxon>
        <taxon>Rhabditoidea</taxon>
        <taxon>Rhabditidae</taxon>
        <taxon>Mesorhabditinae</taxon>
        <taxon>Mesorhabditis</taxon>
    </lineage>
</organism>
<dbReference type="CDD" id="cd00096">
    <property type="entry name" value="Ig"/>
    <property type="match status" value="1"/>
</dbReference>
<dbReference type="GO" id="GO:0070593">
    <property type="term" value="P:dendrite self-avoidance"/>
    <property type="evidence" value="ECO:0007669"/>
    <property type="project" value="TreeGrafter"/>
</dbReference>
<dbReference type="Pfam" id="PF13927">
    <property type="entry name" value="Ig_3"/>
    <property type="match status" value="2"/>
</dbReference>
<dbReference type="SUPFAM" id="SSF49265">
    <property type="entry name" value="Fibronectin type III"/>
    <property type="match status" value="1"/>
</dbReference>
<dbReference type="InterPro" id="IPR003599">
    <property type="entry name" value="Ig_sub"/>
</dbReference>
<reference evidence="5" key="1">
    <citation type="submission" date="2023-06" db="EMBL/GenBank/DDBJ databases">
        <authorList>
            <person name="Delattre M."/>
        </authorList>
    </citation>
    <scope>NUCLEOTIDE SEQUENCE</scope>
    <source>
        <strain evidence="5">AF72</strain>
    </source>
</reference>
<dbReference type="Proteomes" id="UP001177023">
    <property type="component" value="Unassembled WGS sequence"/>
</dbReference>
<feature type="chain" id="PRO_5041381926" description="Ig-like domain-containing protein" evidence="3">
    <location>
        <begin position="23"/>
        <end position="478"/>
    </location>
</feature>
<keyword evidence="1" id="KW-0677">Repeat</keyword>
<dbReference type="AlphaFoldDB" id="A0AA36G8J5"/>
<protein>
    <recommendedName>
        <fullName evidence="4">Ig-like domain-containing protein</fullName>
    </recommendedName>
</protein>
<feature type="non-terminal residue" evidence="5">
    <location>
        <position position="1"/>
    </location>
</feature>
<dbReference type="InterPro" id="IPR036116">
    <property type="entry name" value="FN3_sf"/>
</dbReference>
<feature type="domain" description="Ig-like" evidence="4">
    <location>
        <begin position="38"/>
        <end position="138"/>
    </location>
</feature>
<dbReference type="SMART" id="SM00060">
    <property type="entry name" value="FN3"/>
    <property type="match status" value="1"/>
</dbReference>
<dbReference type="CDD" id="cd00063">
    <property type="entry name" value="FN3"/>
    <property type="match status" value="1"/>
</dbReference>
<evidence type="ECO:0000256" key="2">
    <source>
        <dbReference type="ARBA" id="ARBA00023319"/>
    </source>
</evidence>
<dbReference type="Gene3D" id="2.60.40.10">
    <property type="entry name" value="Immunoglobulins"/>
    <property type="match status" value="3"/>
</dbReference>
<name>A0AA36G8J5_9BILA</name>
<evidence type="ECO:0000259" key="4">
    <source>
        <dbReference type="PROSITE" id="PS50835"/>
    </source>
</evidence>
<keyword evidence="2" id="KW-0393">Immunoglobulin domain</keyword>
<evidence type="ECO:0000313" key="6">
    <source>
        <dbReference type="Proteomes" id="UP001177023"/>
    </source>
</evidence>
<dbReference type="PANTHER" id="PTHR10075:SF82">
    <property type="entry name" value="NEURONAL IMMUNOGLOBULIN DOMAIN-CONTAINING PROTEIN RIG-3"/>
    <property type="match status" value="1"/>
</dbReference>
<gene>
    <name evidence="5" type="ORF">MSPICULIGERA_LOCUS21961</name>
</gene>
<feature type="signal peptide" evidence="3">
    <location>
        <begin position="1"/>
        <end position="22"/>
    </location>
</feature>
<comment type="caution">
    <text evidence="5">The sequence shown here is derived from an EMBL/GenBank/DDBJ whole genome shotgun (WGS) entry which is preliminary data.</text>
</comment>
<dbReference type="SUPFAM" id="SSF48726">
    <property type="entry name" value="Immunoglobulin"/>
    <property type="match status" value="2"/>
</dbReference>
<dbReference type="GO" id="GO:0007411">
    <property type="term" value="P:axon guidance"/>
    <property type="evidence" value="ECO:0007669"/>
    <property type="project" value="TreeGrafter"/>
</dbReference>
<sequence>MARMKRHLLAIVLLLGIAGVACQKSNEDDNSQETDADNKLTISSKENVVKADDKLVVSCVFNGDLADPADLKWFDHKNRQIDGESNSRVFTISLAEHKTGHRKKNLHFSSLEASDSGTYTCVATDLDGKVHRAQSKIDVTPPVHWADTATVVGGLAGERLIINCGASGEPSPSIMIVSGSGEPLDESQFVIAGNEVTIPALTKEYDGREVSCMAMQIYEDRDTTLVSKKSVTIDVWFVPEFAAESIDRYAIIGRSAVLPCNTTASNPIPSTYTFYKNEEKIHDAERFSLVKHVLDHSAALTIKHVTIDDLGEYRCDVNNGKAIGSLTLHLKEANPPDEVKVSLETTSRHSMLWRVQADTTSELPVLRIDAEYLRKSLLRRGNDGEEDTTGEYDEPEENGVWEAQGNKFSRTKTDNNLYEITGLRMDTDYIFRFKAINEAGEGDMVEVTARTEGYEELSASSTHTAIFTILLSLLVASF</sequence>
<dbReference type="InterPro" id="IPR013783">
    <property type="entry name" value="Ig-like_fold"/>
</dbReference>
<dbReference type="InterPro" id="IPR007110">
    <property type="entry name" value="Ig-like_dom"/>
</dbReference>
<dbReference type="PROSITE" id="PS50835">
    <property type="entry name" value="IG_LIKE"/>
    <property type="match status" value="2"/>
</dbReference>
<dbReference type="InterPro" id="IPR003598">
    <property type="entry name" value="Ig_sub2"/>
</dbReference>
<evidence type="ECO:0000256" key="1">
    <source>
        <dbReference type="ARBA" id="ARBA00022737"/>
    </source>
</evidence>
<keyword evidence="3" id="KW-0732">Signal</keyword>
<dbReference type="SMART" id="SM00409">
    <property type="entry name" value="IG"/>
    <property type="match status" value="3"/>
</dbReference>
<evidence type="ECO:0000313" key="5">
    <source>
        <dbReference type="EMBL" id="CAJ0583893.1"/>
    </source>
</evidence>
<dbReference type="GO" id="GO:0007156">
    <property type="term" value="P:homophilic cell adhesion via plasma membrane adhesion molecules"/>
    <property type="evidence" value="ECO:0007669"/>
    <property type="project" value="TreeGrafter"/>
</dbReference>
<dbReference type="EMBL" id="CATQJA010002665">
    <property type="protein sequence ID" value="CAJ0583893.1"/>
    <property type="molecule type" value="Genomic_DNA"/>
</dbReference>
<dbReference type="PANTHER" id="PTHR10075">
    <property type="entry name" value="BASIGIN RELATED"/>
    <property type="match status" value="1"/>
</dbReference>
<dbReference type="GO" id="GO:0098632">
    <property type="term" value="F:cell-cell adhesion mediator activity"/>
    <property type="evidence" value="ECO:0007669"/>
    <property type="project" value="TreeGrafter"/>
</dbReference>
<dbReference type="SMART" id="SM00408">
    <property type="entry name" value="IGc2"/>
    <property type="match status" value="3"/>
</dbReference>
<dbReference type="GO" id="GO:0030424">
    <property type="term" value="C:axon"/>
    <property type="evidence" value="ECO:0007669"/>
    <property type="project" value="TreeGrafter"/>
</dbReference>
<dbReference type="GO" id="GO:0005886">
    <property type="term" value="C:plasma membrane"/>
    <property type="evidence" value="ECO:0007669"/>
    <property type="project" value="TreeGrafter"/>
</dbReference>
<dbReference type="PROSITE" id="PS51257">
    <property type="entry name" value="PROKAR_LIPOPROTEIN"/>
    <property type="match status" value="1"/>
</dbReference>
<dbReference type="InterPro" id="IPR003961">
    <property type="entry name" value="FN3_dom"/>
</dbReference>
<proteinExistence type="predicted"/>
<accession>A0AA36G8J5</accession>
<evidence type="ECO:0000256" key="3">
    <source>
        <dbReference type="SAM" id="SignalP"/>
    </source>
</evidence>
<feature type="domain" description="Ig-like" evidence="4">
    <location>
        <begin position="239"/>
        <end position="342"/>
    </location>
</feature>
<dbReference type="InterPro" id="IPR036179">
    <property type="entry name" value="Ig-like_dom_sf"/>
</dbReference>
<keyword evidence="6" id="KW-1185">Reference proteome</keyword>